<proteinExistence type="predicted"/>
<evidence type="ECO:0000313" key="2">
    <source>
        <dbReference type="RefSeq" id="XP_011307767.1"/>
    </source>
</evidence>
<gene>
    <name evidence="2" type="primary">LOC105269292</name>
</gene>
<organism evidence="1 2">
    <name type="scientific">Fopius arisanus</name>
    <dbReference type="NCBI Taxonomy" id="64838"/>
    <lineage>
        <taxon>Eukaryota</taxon>
        <taxon>Metazoa</taxon>
        <taxon>Ecdysozoa</taxon>
        <taxon>Arthropoda</taxon>
        <taxon>Hexapoda</taxon>
        <taxon>Insecta</taxon>
        <taxon>Pterygota</taxon>
        <taxon>Neoptera</taxon>
        <taxon>Endopterygota</taxon>
        <taxon>Hymenoptera</taxon>
        <taxon>Apocrita</taxon>
        <taxon>Ichneumonoidea</taxon>
        <taxon>Braconidae</taxon>
        <taxon>Opiinae</taxon>
        <taxon>Fopius</taxon>
    </lineage>
</organism>
<dbReference type="RefSeq" id="XP_011307767.1">
    <property type="nucleotide sequence ID" value="XM_011309465.1"/>
</dbReference>
<dbReference type="KEGG" id="fas:105269292"/>
<sequence>MSYFISTPKMQSEALKSARQKFQSVESEALKSSELLKGKLEGLKEKVQGVIDETGKTELR</sequence>
<evidence type="ECO:0000313" key="1">
    <source>
        <dbReference type="Proteomes" id="UP000694866"/>
    </source>
</evidence>
<dbReference type="Proteomes" id="UP000694866">
    <property type="component" value="Unplaced"/>
</dbReference>
<dbReference type="AlphaFoldDB" id="A0A9R1U5F6"/>
<protein>
    <submittedName>
        <fullName evidence="2">Probable mitochondrial import inner membrane translocase subunit tim-44</fullName>
    </submittedName>
</protein>
<reference evidence="2" key="1">
    <citation type="submission" date="2025-08" db="UniProtKB">
        <authorList>
            <consortium name="RefSeq"/>
        </authorList>
    </citation>
    <scope>IDENTIFICATION</scope>
    <source>
        <strain evidence="2">USDA-PBARC FA_bdor</strain>
        <tissue evidence="2">Whole organism</tissue>
    </source>
</reference>
<dbReference type="GeneID" id="105269292"/>
<keyword evidence="1" id="KW-1185">Reference proteome</keyword>
<name>A0A9R1U5F6_9HYME</name>
<accession>A0A9R1U5F6</accession>